<dbReference type="EMBL" id="CAJPDQ010000005">
    <property type="protein sequence ID" value="CAF9910070.1"/>
    <property type="molecule type" value="Genomic_DNA"/>
</dbReference>
<evidence type="ECO:0000256" key="1">
    <source>
        <dbReference type="ARBA" id="ARBA00023002"/>
    </source>
</evidence>
<dbReference type="AlphaFoldDB" id="A0A8H3IBH3"/>
<dbReference type="OrthoDB" id="10265971at2759"/>
<sequence>MLSLPSLSSFMPSFGGAKVGPIKLSPVKVFDVEVEKDKAGRTIKHLLKLNHANHAILFNDRKFHNHLPHHLGSAYLLGASSEHLEDVYDDDTDLVKWEDSPNEVSKYDWRDYLGKKEYERAYVDFFEDTLVEQGYNWEKVVQKYMFEGKDPIGNNLIGGLCHPLIHLGYAVELNSKEVAMEALGMTAVCYNFLHKYLDEPSYTKPSPRSSTDLLSLLKQVKADTAFDFDGSHSMEQLFSERESEMMDYWNAWDLSNPKRQFEASQYAAAALLSGTGAFDFFFVHSLTSSHAVRILLPVVPAEWQLPLVRQWWLITLAVYVMQQRPAINLDDIRRFDHKGRDWTWVDKQGIERERWALDAHYVKAVRALKECANVWGDPEQFFLKAAVKFASEFKGWAFEHVESEHRYH</sequence>
<keyword evidence="1" id="KW-0560">Oxidoreductase</keyword>
<comment type="caution">
    <text evidence="2">The sequence shown here is derived from an EMBL/GenBank/DDBJ whole genome shotgun (WGS) entry which is preliminary data.</text>
</comment>
<accession>A0A8H3IBH3</accession>
<proteinExistence type="predicted"/>
<name>A0A8H3IBH3_9LECA</name>
<gene>
    <name evidence="2" type="ORF">GOMPHAMPRED_006942</name>
</gene>
<evidence type="ECO:0000313" key="2">
    <source>
        <dbReference type="EMBL" id="CAF9910070.1"/>
    </source>
</evidence>
<reference evidence="2" key="1">
    <citation type="submission" date="2021-03" db="EMBL/GenBank/DDBJ databases">
        <authorList>
            <person name="Tagirdzhanova G."/>
        </authorList>
    </citation>
    <scope>NUCLEOTIDE SEQUENCE</scope>
</reference>
<dbReference type="GO" id="GO:0016491">
    <property type="term" value="F:oxidoreductase activity"/>
    <property type="evidence" value="ECO:0007669"/>
    <property type="project" value="UniProtKB-KW"/>
</dbReference>
<dbReference type="PANTHER" id="PTHR35870">
    <property type="entry name" value="PROTEIN, PUTATIVE (AFU_ORTHOLOGUE AFUA_5G03330)-RELATED"/>
    <property type="match status" value="1"/>
</dbReference>
<protein>
    <recommendedName>
        <fullName evidence="4">MGS207 protein</fullName>
    </recommendedName>
</protein>
<evidence type="ECO:0000313" key="3">
    <source>
        <dbReference type="Proteomes" id="UP000664169"/>
    </source>
</evidence>
<evidence type="ECO:0008006" key="4">
    <source>
        <dbReference type="Google" id="ProtNLM"/>
    </source>
</evidence>
<dbReference type="Proteomes" id="UP000664169">
    <property type="component" value="Unassembled WGS sequence"/>
</dbReference>
<dbReference type="PANTHER" id="PTHR35870:SF6">
    <property type="entry name" value="MGS207 PROTEIN"/>
    <property type="match status" value="1"/>
</dbReference>
<dbReference type="InterPro" id="IPR025337">
    <property type="entry name" value="Questin_oxidase-like"/>
</dbReference>
<dbReference type="Pfam" id="PF14027">
    <property type="entry name" value="Questin_oxidase"/>
    <property type="match status" value="1"/>
</dbReference>
<keyword evidence="3" id="KW-1185">Reference proteome</keyword>
<organism evidence="2 3">
    <name type="scientific">Gomphillus americanus</name>
    <dbReference type="NCBI Taxonomy" id="1940652"/>
    <lineage>
        <taxon>Eukaryota</taxon>
        <taxon>Fungi</taxon>
        <taxon>Dikarya</taxon>
        <taxon>Ascomycota</taxon>
        <taxon>Pezizomycotina</taxon>
        <taxon>Lecanoromycetes</taxon>
        <taxon>OSLEUM clade</taxon>
        <taxon>Ostropomycetidae</taxon>
        <taxon>Ostropales</taxon>
        <taxon>Graphidaceae</taxon>
        <taxon>Gomphilloideae</taxon>
        <taxon>Gomphillus</taxon>
    </lineage>
</organism>